<name>A0A853C0K9_9ACTN</name>
<feature type="transmembrane region" description="Helical" evidence="1">
    <location>
        <begin position="151"/>
        <end position="176"/>
    </location>
</feature>
<evidence type="ECO:0000256" key="1">
    <source>
        <dbReference type="SAM" id="Phobius"/>
    </source>
</evidence>
<dbReference type="PANTHER" id="PTHR36832:SF2">
    <property type="entry name" value="INTEGRAL MEMBRANE PROTEIN"/>
    <property type="match status" value="1"/>
</dbReference>
<keyword evidence="1" id="KW-0472">Membrane</keyword>
<feature type="transmembrane region" description="Helical" evidence="1">
    <location>
        <begin position="117"/>
        <end position="139"/>
    </location>
</feature>
<feature type="transmembrane region" description="Helical" evidence="1">
    <location>
        <begin position="183"/>
        <end position="202"/>
    </location>
</feature>
<protein>
    <submittedName>
        <fullName evidence="2">ABC-2 type transport system permease protein</fullName>
    </submittedName>
</protein>
<dbReference type="EMBL" id="JACCFP010000001">
    <property type="protein sequence ID" value="NYJ01085.1"/>
    <property type="molecule type" value="Genomic_DNA"/>
</dbReference>
<keyword evidence="1" id="KW-1133">Transmembrane helix</keyword>
<reference evidence="2 3" key="1">
    <citation type="submission" date="2020-07" db="EMBL/GenBank/DDBJ databases">
        <title>Sequencing the genomes of 1000 actinobacteria strains.</title>
        <authorList>
            <person name="Klenk H.-P."/>
        </authorList>
    </citation>
    <scope>NUCLEOTIDE SEQUENCE [LARGE SCALE GENOMIC DNA]</scope>
    <source>
        <strain evidence="2 3">DSM 103833</strain>
    </source>
</reference>
<gene>
    <name evidence="2" type="ORF">HNR19_001783</name>
</gene>
<evidence type="ECO:0000313" key="3">
    <source>
        <dbReference type="Proteomes" id="UP000530424"/>
    </source>
</evidence>
<feature type="transmembrane region" description="Helical" evidence="1">
    <location>
        <begin position="21"/>
        <end position="48"/>
    </location>
</feature>
<dbReference type="PANTHER" id="PTHR36832">
    <property type="entry name" value="SLR1174 PROTEIN-RELATED"/>
    <property type="match status" value="1"/>
</dbReference>
<organism evidence="2 3">
    <name type="scientific">Nocardioides thalensis</name>
    <dbReference type="NCBI Taxonomy" id="1914755"/>
    <lineage>
        <taxon>Bacteria</taxon>
        <taxon>Bacillati</taxon>
        <taxon>Actinomycetota</taxon>
        <taxon>Actinomycetes</taxon>
        <taxon>Propionibacteriales</taxon>
        <taxon>Nocardioidaceae</taxon>
        <taxon>Nocardioides</taxon>
    </lineage>
</organism>
<evidence type="ECO:0000313" key="2">
    <source>
        <dbReference type="EMBL" id="NYJ01085.1"/>
    </source>
</evidence>
<proteinExistence type="predicted"/>
<dbReference type="AlphaFoldDB" id="A0A853C0K9"/>
<dbReference type="Proteomes" id="UP000530424">
    <property type="component" value="Unassembled WGS sequence"/>
</dbReference>
<dbReference type="RefSeq" id="WP_179667604.1">
    <property type="nucleotide sequence ID" value="NZ_JACCFP010000001.1"/>
</dbReference>
<feature type="transmembrane region" description="Helical" evidence="1">
    <location>
        <begin position="236"/>
        <end position="256"/>
    </location>
</feature>
<sequence length="269" mass="28575">MRATTRTYWRLLVAGFRRQSAYLLAAFGGLVANTTFGLLKVVLLFATVEAAGGELQGYDVALMSTYIWVSQGLLGSVNLFGRIDIAERIKDGDVAVDFLRPLDVQGAAITTEVGKSLFALIPRGIPSFLIGLVAVGMAAPDSPLAYPLGAVSILLGIVLASATVYLLVAAPGFWLVETRGLQILYMAVSGFLAGLYVPIWLFPGWLEAIAEATPFPSMLMYPVDIVSGRADVGESLLLIAVQVGWLAGVVLLGQLLTRAGRHHLEVQGG</sequence>
<keyword evidence="3" id="KW-1185">Reference proteome</keyword>
<accession>A0A853C0K9</accession>
<feature type="transmembrane region" description="Helical" evidence="1">
    <location>
        <begin position="60"/>
        <end position="80"/>
    </location>
</feature>
<keyword evidence="1" id="KW-0812">Transmembrane</keyword>
<dbReference type="InterPro" id="IPR010390">
    <property type="entry name" value="ABC-2_transporter-like"/>
</dbReference>
<comment type="caution">
    <text evidence="2">The sequence shown here is derived from an EMBL/GenBank/DDBJ whole genome shotgun (WGS) entry which is preliminary data.</text>
</comment>
<dbReference type="Pfam" id="PF06182">
    <property type="entry name" value="ABC2_membrane_6"/>
    <property type="match status" value="1"/>
</dbReference>